<keyword evidence="4 9" id="KW-0136">Cellulose degradation</keyword>
<evidence type="ECO:0000256" key="5">
    <source>
        <dbReference type="ARBA" id="ARBA00023277"/>
    </source>
</evidence>
<evidence type="ECO:0000256" key="9">
    <source>
        <dbReference type="RuleBase" id="RU361166"/>
    </source>
</evidence>
<keyword evidence="3 8" id="KW-0378">Hydrolase</keyword>
<evidence type="ECO:0000256" key="7">
    <source>
        <dbReference type="ARBA" id="ARBA00023326"/>
    </source>
</evidence>
<keyword evidence="11" id="KW-1133">Transmembrane helix</keyword>
<dbReference type="EMBL" id="KV921483">
    <property type="protein sequence ID" value="ORE14221.1"/>
    <property type="molecule type" value="Genomic_DNA"/>
</dbReference>
<keyword evidence="6 8" id="KW-0326">Glycosidase</keyword>
<evidence type="ECO:0000313" key="13">
    <source>
        <dbReference type="EMBL" id="ORE14221.1"/>
    </source>
</evidence>
<evidence type="ECO:0000256" key="4">
    <source>
        <dbReference type="ARBA" id="ARBA00023001"/>
    </source>
</evidence>
<dbReference type="PANTHER" id="PTHR22298">
    <property type="entry name" value="ENDO-1,4-BETA-GLUCANASE"/>
    <property type="match status" value="1"/>
</dbReference>
<evidence type="ECO:0000256" key="6">
    <source>
        <dbReference type="ARBA" id="ARBA00023295"/>
    </source>
</evidence>
<organism evidence="13 14">
    <name type="scientific">Rhizopus microsporus</name>
    <dbReference type="NCBI Taxonomy" id="58291"/>
    <lineage>
        <taxon>Eukaryota</taxon>
        <taxon>Fungi</taxon>
        <taxon>Fungi incertae sedis</taxon>
        <taxon>Mucoromycota</taxon>
        <taxon>Mucoromycotina</taxon>
        <taxon>Mucoromycetes</taxon>
        <taxon>Mucorales</taxon>
        <taxon>Mucorineae</taxon>
        <taxon>Rhizopodaceae</taxon>
        <taxon>Rhizopus</taxon>
    </lineage>
</organism>
<evidence type="ECO:0000256" key="2">
    <source>
        <dbReference type="ARBA" id="ARBA00007072"/>
    </source>
</evidence>
<dbReference type="GO" id="GO:0030245">
    <property type="term" value="P:cellulose catabolic process"/>
    <property type="evidence" value="ECO:0007669"/>
    <property type="project" value="UniProtKB-KW"/>
</dbReference>
<evidence type="ECO:0000256" key="10">
    <source>
        <dbReference type="SAM" id="MobiDB-lite"/>
    </source>
</evidence>
<evidence type="ECO:0000256" key="3">
    <source>
        <dbReference type="ARBA" id="ARBA00022801"/>
    </source>
</evidence>
<keyword evidence="11" id="KW-0812">Transmembrane</keyword>
<protein>
    <recommendedName>
        <fullName evidence="9">Endoglucanase</fullName>
        <ecNumber evidence="9">3.2.1.4</ecNumber>
    </recommendedName>
</protein>
<keyword evidence="11" id="KW-0472">Membrane</keyword>
<feature type="active site" evidence="8">
    <location>
        <position position="473"/>
    </location>
</feature>
<evidence type="ECO:0000313" key="14">
    <source>
        <dbReference type="Proteomes" id="UP000242381"/>
    </source>
</evidence>
<feature type="compositionally biased region" description="Polar residues" evidence="10">
    <location>
        <begin position="567"/>
        <end position="584"/>
    </location>
</feature>
<dbReference type="GO" id="GO:0008810">
    <property type="term" value="F:cellulase activity"/>
    <property type="evidence" value="ECO:0007669"/>
    <property type="project" value="UniProtKB-EC"/>
</dbReference>
<dbReference type="OMA" id="GGFQPFF"/>
<dbReference type="Pfam" id="PF00759">
    <property type="entry name" value="Glyco_hydro_9"/>
    <property type="match status" value="1"/>
</dbReference>
<evidence type="ECO:0000259" key="12">
    <source>
        <dbReference type="Pfam" id="PF00759"/>
    </source>
</evidence>
<comment type="catalytic activity">
    <reaction evidence="1 9">
        <text>Endohydrolysis of (1-&gt;4)-beta-D-glucosidic linkages in cellulose, lichenin and cereal beta-D-glucans.</text>
        <dbReference type="EC" id="3.2.1.4"/>
    </reaction>
</comment>
<dbReference type="InterPro" id="IPR033126">
    <property type="entry name" value="Glyco_hydro_9_Asp/Glu_AS"/>
</dbReference>
<proteinExistence type="inferred from homology"/>
<dbReference type="VEuPathDB" id="FungiDB:BCV72DRAFT_252533"/>
<dbReference type="InterPro" id="IPR008928">
    <property type="entry name" value="6-hairpin_glycosidase_sf"/>
</dbReference>
<gene>
    <name evidence="13" type="ORF">BCV71DRAFT_276364</name>
</gene>
<reference evidence="13 14" key="1">
    <citation type="journal article" date="2016" name="Proc. Natl. Acad. Sci. U.S.A.">
        <title>Lipid metabolic changes in an early divergent fungus govern the establishment of a mutualistic symbiosis with endobacteria.</title>
        <authorList>
            <person name="Lastovetsky O.A."/>
            <person name="Gaspar M.L."/>
            <person name="Mondo S.J."/>
            <person name="LaButti K.M."/>
            <person name="Sandor L."/>
            <person name="Grigoriev I.V."/>
            <person name="Henry S.A."/>
            <person name="Pawlowska T.E."/>
        </authorList>
    </citation>
    <scope>NUCLEOTIDE SEQUENCE [LARGE SCALE GENOMIC DNA]</scope>
    <source>
        <strain evidence="13 14">ATCC 11559</strain>
    </source>
</reference>
<sequence>MATVVSSASIDNLTIVQSANLEYARLLSHSILFYEAQRSGKLPSNNRIAWRHDSALTDGSDAQLDLTGSTHEKSCISDLVPLQFTFPLSYTTFMLSWGGIDYYKGYELANQASYLREQVKWATDWMIKAHPSNCTLYVQIGDVRLDNNYFGPDTNIPLPRPSYQINETNFGTDVASMTAAAFATASSLFRMFASVTGDQKDAAYADLLLSHGVQLYSCSKTINFSRYQFAVPTVKDVYASTDYLDDLILSAISLYKATKNETYLDDALSYYQLPDWRTNHTEPLGWDNTYGAVYVLLAESFFNTSDPQTSIQSRKVAENYLDGIVSGTSVNQTMGGLLFWDFYSDDNSNANAMSASYLLLSYSRQVLRPLLAISPTDQEAISAKIKRYEDLAIRQLNYMFGMNPINQNYIVGERPNSPKYPHSALAAGFNSLADAIASPTDLSHSHTIYGALVGGPAKNDSFTDQRLDWSQTEVALDYNACYQGILAYQVMYSPNGPYYETPTSSSNPTTARVSNALSTWVIAIAIVIPILTVCLLGLLAFMFIRRRRQQALRQKSEPSVRYESDEGSTLQQDGSPKDFSQCSPLNQKKASVDLTDQGITLPRVLLTESTTQRAPELGQ</sequence>
<evidence type="ECO:0000256" key="11">
    <source>
        <dbReference type="SAM" id="Phobius"/>
    </source>
</evidence>
<evidence type="ECO:0000256" key="8">
    <source>
        <dbReference type="PROSITE-ProRule" id="PRU10060"/>
    </source>
</evidence>
<feature type="compositionally biased region" description="Basic and acidic residues" evidence="10">
    <location>
        <begin position="554"/>
        <end position="564"/>
    </location>
</feature>
<keyword evidence="5 8" id="KW-0119">Carbohydrate metabolism</keyword>
<dbReference type="Gene3D" id="1.50.10.10">
    <property type="match status" value="1"/>
</dbReference>
<evidence type="ECO:0000256" key="1">
    <source>
        <dbReference type="ARBA" id="ARBA00000966"/>
    </source>
</evidence>
<dbReference type="InterPro" id="IPR012341">
    <property type="entry name" value="6hp_glycosidase-like_sf"/>
</dbReference>
<feature type="region of interest" description="Disordered" evidence="10">
    <location>
        <begin position="554"/>
        <end position="584"/>
    </location>
</feature>
<accession>A0A1X0RQL3</accession>
<feature type="active site" evidence="8">
    <location>
        <position position="464"/>
    </location>
</feature>
<dbReference type="SUPFAM" id="SSF48208">
    <property type="entry name" value="Six-hairpin glycosidases"/>
    <property type="match status" value="1"/>
</dbReference>
<dbReference type="PROSITE" id="PS00698">
    <property type="entry name" value="GH9_3"/>
    <property type="match status" value="1"/>
</dbReference>
<feature type="transmembrane region" description="Helical" evidence="11">
    <location>
        <begin position="520"/>
        <end position="544"/>
    </location>
</feature>
<dbReference type="Proteomes" id="UP000242381">
    <property type="component" value="Unassembled WGS sequence"/>
</dbReference>
<feature type="domain" description="Glycoside hydrolase family 9" evidence="12">
    <location>
        <begin position="23"/>
        <end position="486"/>
    </location>
</feature>
<dbReference type="EC" id="3.2.1.4" evidence="9"/>
<dbReference type="InterPro" id="IPR001701">
    <property type="entry name" value="Glyco_hydro_9"/>
</dbReference>
<name>A0A1X0RQL3_RHIZD</name>
<dbReference type="AlphaFoldDB" id="A0A1X0RQL3"/>
<comment type="similarity">
    <text evidence="2 8 9">Belongs to the glycosyl hydrolase 9 (cellulase E) family.</text>
</comment>
<keyword evidence="7 8" id="KW-0624">Polysaccharide degradation</keyword>